<dbReference type="InterPro" id="IPR003961">
    <property type="entry name" value="FN3_dom"/>
</dbReference>
<evidence type="ECO:0000256" key="3">
    <source>
        <dbReference type="SAM" id="MobiDB-lite"/>
    </source>
</evidence>
<protein>
    <recommendedName>
        <fullName evidence="4">Fibronectin type-III domain-containing protein</fullName>
    </recommendedName>
</protein>
<proteinExistence type="predicted"/>
<feature type="region of interest" description="Disordered" evidence="3">
    <location>
        <begin position="13"/>
        <end position="70"/>
    </location>
</feature>
<name>A0A939QH63_9MICO</name>
<keyword evidence="2" id="KW-0119">Carbohydrate metabolism</keyword>
<dbReference type="InterPro" id="IPR013783">
    <property type="entry name" value="Ig-like_fold"/>
</dbReference>
<gene>
    <name evidence="5" type="ORF">J5V96_04995</name>
</gene>
<feature type="compositionally biased region" description="Basic and acidic residues" evidence="3">
    <location>
        <begin position="14"/>
        <end position="24"/>
    </location>
</feature>
<reference evidence="5" key="1">
    <citation type="submission" date="2021-03" db="EMBL/GenBank/DDBJ databases">
        <title>Microbacterium sp. nov., a novel actinobacterium isolated from cow dung.</title>
        <authorList>
            <person name="Zhang L."/>
        </authorList>
    </citation>
    <scope>NUCLEOTIDE SEQUENCE</scope>
    <source>
        <strain evidence="5">NEAU-LLB</strain>
    </source>
</reference>
<accession>A0A939QH63</accession>
<evidence type="ECO:0000313" key="5">
    <source>
        <dbReference type="EMBL" id="MBO3662869.1"/>
    </source>
</evidence>
<dbReference type="GO" id="GO:0016798">
    <property type="term" value="F:hydrolase activity, acting on glycosyl bonds"/>
    <property type="evidence" value="ECO:0007669"/>
    <property type="project" value="UniProtKB-KW"/>
</dbReference>
<evidence type="ECO:0000256" key="1">
    <source>
        <dbReference type="ARBA" id="ARBA00023295"/>
    </source>
</evidence>
<keyword evidence="1" id="KW-0326">Glycosidase</keyword>
<evidence type="ECO:0000256" key="2">
    <source>
        <dbReference type="ARBA" id="ARBA00023326"/>
    </source>
</evidence>
<dbReference type="Gene3D" id="2.60.40.10">
    <property type="entry name" value="Immunoglobulins"/>
    <property type="match status" value="1"/>
</dbReference>
<dbReference type="EMBL" id="JAGFOA010000002">
    <property type="protein sequence ID" value="MBO3662869.1"/>
    <property type="molecule type" value="Genomic_DNA"/>
</dbReference>
<evidence type="ECO:0000259" key="4">
    <source>
        <dbReference type="PROSITE" id="PS50853"/>
    </source>
</evidence>
<dbReference type="AlphaFoldDB" id="A0A939QH63"/>
<evidence type="ECO:0000313" key="6">
    <source>
        <dbReference type="Proteomes" id="UP000680132"/>
    </source>
</evidence>
<organism evidence="5 6">
    <name type="scientific">Microbacterium stercoris</name>
    <dbReference type="NCBI Taxonomy" id="2820289"/>
    <lineage>
        <taxon>Bacteria</taxon>
        <taxon>Bacillati</taxon>
        <taxon>Actinomycetota</taxon>
        <taxon>Actinomycetes</taxon>
        <taxon>Micrococcales</taxon>
        <taxon>Microbacteriaceae</taxon>
        <taxon>Microbacterium</taxon>
    </lineage>
</organism>
<keyword evidence="1" id="KW-0378">Hydrolase</keyword>
<comment type="caution">
    <text evidence="5">The sequence shown here is derived from an EMBL/GenBank/DDBJ whole genome shotgun (WGS) entry which is preliminary data.</text>
</comment>
<keyword evidence="2" id="KW-0624">Polysaccharide degradation</keyword>
<keyword evidence="6" id="KW-1185">Reference proteome</keyword>
<dbReference type="InterPro" id="IPR036116">
    <property type="entry name" value="FN3_sf"/>
</dbReference>
<feature type="domain" description="Fibronectin type-III" evidence="4">
    <location>
        <begin position="75"/>
        <end position="163"/>
    </location>
</feature>
<dbReference type="RefSeq" id="WP_208501172.1">
    <property type="nucleotide sequence ID" value="NZ_JAGFOA010000002.1"/>
</dbReference>
<dbReference type="Proteomes" id="UP000680132">
    <property type="component" value="Unassembled WGS sequence"/>
</dbReference>
<feature type="compositionally biased region" description="Low complexity" evidence="3">
    <location>
        <begin position="27"/>
        <end position="66"/>
    </location>
</feature>
<dbReference type="GO" id="GO:0000272">
    <property type="term" value="P:polysaccharide catabolic process"/>
    <property type="evidence" value="ECO:0007669"/>
    <property type="project" value="UniProtKB-KW"/>
</dbReference>
<dbReference type="SUPFAM" id="SSF49265">
    <property type="entry name" value="Fibronectin type III"/>
    <property type="match status" value="1"/>
</dbReference>
<dbReference type="PROSITE" id="PS50853">
    <property type="entry name" value="FN3"/>
    <property type="match status" value="1"/>
</dbReference>
<sequence>MSILSACSALAADTDAKADRDAPTHVEGTASGEGAATGATAKSEGTASDIPGDDGASATAGASGATDHPEAVAVCPQPAAWASDITQNTITVEWSLPEGAIYDHVRVEEPGSGIDYSVVMPADQRSYTVTSLASGSQTTTTIYVVCADGSRTSAEVTEWTLGGRHEEEISSMAVAYTAGDAAGTAE</sequence>